<evidence type="ECO:0000313" key="8">
    <source>
        <dbReference type="EMBL" id="CAJ1952428.1"/>
    </source>
</evidence>
<dbReference type="EMBL" id="CAKOGP040001803">
    <property type="protein sequence ID" value="CAJ1952428.1"/>
    <property type="molecule type" value="Genomic_DNA"/>
</dbReference>
<dbReference type="Proteomes" id="UP001295423">
    <property type="component" value="Unassembled WGS sequence"/>
</dbReference>
<dbReference type="GO" id="GO:0016020">
    <property type="term" value="C:membrane"/>
    <property type="evidence" value="ECO:0007669"/>
    <property type="project" value="UniProtKB-SubCell"/>
</dbReference>
<evidence type="ECO:0008006" key="10">
    <source>
        <dbReference type="Google" id="ProtNLM"/>
    </source>
</evidence>
<feature type="transmembrane region" description="Helical" evidence="7">
    <location>
        <begin position="107"/>
        <end position="124"/>
    </location>
</feature>
<proteinExistence type="inferred from homology"/>
<accession>A0AAD2FT89</accession>
<name>A0AAD2FT89_9STRA</name>
<evidence type="ECO:0000256" key="4">
    <source>
        <dbReference type="ARBA" id="ARBA00022989"/>
    </source>
</evidence>
<dbReference type="AlphaFoldDB" id="A0AAD2FT89"/>
<comment type="similarity">
    <text evidence="2 6">Belongs to the DP1 family.</text>
</comment>
<evidence type="ECO:0000256" key="3">
    <source>
        <dbReference type="ARBA" id="ARBA00022692"/>
    </source>
</evidence>
<evidence type="ECO:0000256" key="2">
    <source>
        <dbReference type="ARBA" id="ARBA00008573"/>
    </source>
</evidence>
<evidence type="ECO:0000313" key="9">
    <source>
        <dbReference type="Proteomes" id="UP001295423"/>
    </source>
</evidence>
<comment type="caution">
    <text evidence="8">The sequence shown here is derived from an EMBL/GenBank/DDBJ whole genome shotgun (WGS) entry which is preliminary data.</text>
</comment>
<feature type="transmembrane region" description="Helical" evidence="7">
    <location>
        <begin position="41"/>
        <end position="64"/>
    </location>
</feature>
<gene>
    <name evidence="8" type="ORF">CYCCA115_LOCUS13548</name>
</gene>
<keyword evidence="4 7" id="KW-1133">Transmembrane helix</keyword>
<evidence type="ECO:0000256" key="7">
    <source>
        <dbReference type="SAM" id="Phobius"/>
    </source>
</evidence>
<keyword evidence="5 7" id="KW-0472">Membrane</keyword>
<sequence length="178" mass="20155">MDQVQDKLLVLRNKLDQIPALQQAEEKTKVPKEYLVVGGGALLIILLFVGTGAGLLCSLVGFVYPAFQSLKCIENKNKGDDVQWLVYWVIFAFFGILESFANFLLYWIPFYYAFKLAFLMWAFLPQTKGAKFLYDSFLKDFLKKENRIESAMADAKKSAESTAEELVNAANEALKKAE</sequence>
<dbReference type="Pfam" id="PF03134">
    <property type="entry name" value="TB2_DP1_HVA22"/>
    <property type="match status" value="1"/>
</dbReference>
<dbReference type="PANTHER" id="PTHR12300">
    <property type="entry name" value="HVA22-LIKE PROTEINS"/>
    <property type="match status" value="1"/>
</dbReference>
<feature type="transmembrane region" description="Helical" evidence="7">
    <location>
        <begin position="84"/>
        <end position="101"/>
    </location>
</feature>
<reference evidence="8" key="1">
    <citation type="submission" date="2023-08" db="EMBL/GenBank/DDBJ databases">
        <authorList>
            <person name="Audoor S."/>
            <person name="Bilcke G."/>
        </authorList>
    </citation>
    <scope>NUCLEOTIDE SEQUENCE</scope>
</reference>
<protein>
    <recommendedName>
        <fullName evidence="10">Receptor expression-enhancing protein</fullName>
    </recommendedName>
</protein>
<evidence type="ECO:0000256" key="1">
    <source>
        <dbReference type="ARBA" id="ARBA00004141"/>
    </source>
</evidence>
<dbReference type="InterPro" id="IPR004345">
    <property type="entry name" value="TB2_DP1_HVA22"/>
</dbReference>
<keyword evidence="3 7" id="KW-0812">Transmembrane</keyword>
<comment type="subcellular location">
    <subcellularLocation>
        <location evidence="1 6">Membrane</location>
        <topology evidence="1 6">Multi-pass membrane protein</topology>
    </subcellularLocation>
</comment>
<dbReference type="PANTHER" id="PTHR12300:SF161">
    <property type="entry name" value="RECEPTOR EXPRESSION-ENHANCING PROTEIN"/>
    <property type="match status" value="1"/>
</dbReference>
<evidence type="ECO:0000256" key="5">
    <source>
        <dbReference type="ARBA" id="ARBA00023136"/>
    </source>
</evidence>
<keyword evidence="9" id="KW-1185">Reference proteome</keyword>
<organism evidence="8 9">
    <name type="scientific">Cylindrotheca closterium</name>
    <dbReference type="NCBI Taxonomy" id="2856"/>
    <lineage>
        <taxon>Eukaryota</taxon>
        <taxon>Sar</taxon>
        <taxon>Stramenopiles</taxon>
        <taxon>Ochrophyta</taxon>
        <taxon>Bacillariophyta</taxon>
        <taxon>Bacillariophyceae</taxon>
        <taxon>Bacillariophycidae</taxon>
        <taxon>Bacillariales</taxon>
        <taxon>Bacillariaceae</taxon>
        <taxon>Cylindrotheca</taxon>
    </lineage>
</organism>
<evidence type="ECO:0000256" key="6">
    <source>
        <dbReference type="RuleBase" id="RU362006"/>
    </source>
</evidence>